<dbReference type="EMBL" id="FNZK01000003">
    <property type="protein sequence ID" value="SEJ10916.1"/>
    <property type="molecule type" value="Genomic_DNA"/>
</dbReference>
<protein>
    <submittedName>
        <fullName evidence="7">Precorrin-6Y C5,15-methyltransferase (Decarboxylating)</fullName>
    </submittedName>
</protein>
<keyword evidence="2" id="KW-0169">Cobalamin biosynthesis</keyword>
<dbReference type="Gene3D" id="3.40.1010.10">
    <property type="entry name" value="Cobalt-precorrin-4 Transmethylase, Domain 1"/>
    <property type="match status" value="1"/>
</dbReference>
<gene>
    <name evidence="7" type="ORF">SAMN05660742_103191</name>
</gene>
<dbReference type="Pfam" id="PF00590">
    <property type="entry name" value="TP_methylase"/>
    <property type="match status" value="1"/>
</dbReference>
<proteinExistence type="predicted"/>
<dbReference type="GO" id="GO:0032259">
    <property type="term" value="P:methylation"/>
    <property type="evidence" value="ECO:0007669"/>
    <property type="project" value="UniProtKB-KW"/>
</dbReference>
<comment type="pathway">
    <text evidence="1">Cofactor biosynthesis; adenosylcobalamin biosynthesis.</text>
</comment>
<keyword evidence="3 7" id="KW-0489">Methyltransferase</keyword>
<name>A0A1H6W566_9FIRM</name>
<dbReference type="GO" id="GO:0008276">
    <property type="term" value="F:protein methyltransferase activity"/>
    <property type="evidence" value="ECO:0007669"/>
    <property type="project" value="InterPro"/>
</dbReference>
<evidence type="ECO:0000256" key="3">
    <source>
        <dbReference type="ARBA" id="ARBA00022603"/>
    </source>
</evidence>
<dbReference type="GO" id="GO:0009236">
    <property type="term" value="P:cobalamin biosynthetic process"/>
    <property type="evidence" value="ECO:0007669"/>
    <property type="project" value="UniProtKB-UniPathway"/>
</dbReference>
<evidence type="ECO:0000313" key="8">
    <source>
        <dbReference type="Proteomes" id="UP000199662"/>
    </source>
</evidence>
<evidence type="ECO:0000256" key="5">
    <source>
        <dbReference type="ARBA" id="ARBA00022691"/>
    </source>
</evidence>
<evidence type="ECO:0000256" key="4">
    <source>
        <dbReference type="ARBA" id="ARBA00022679"/>
    </source>
</evidence>
<dbReference type="InterPro" id="IPR014776">
    <property type="entry name" value="4pyrrole_Mease_sub2"/>
</dbReference>
<keyword evidence="5" id="KW-0949">S-adenosyl-L-methionine</keyword>
<dbReference type="InterPro" id="IPR050714">
    <property type="entry name" value="Cobalamin_biosynth_MTase"/>
</dbReference>
<dbReference type="RefSeq" id="WP_091829573.1">
    <property type="nucleotide sequence ID" value="NZ_FNZK01000003.1"/>
</dbReference>
<dbReference type="UniPathway" id="UPA00148"/>
<evidence type="ECO:0000256" key="1">
    <source>
        <dbReference type="ARBA" id="ARBA00004953"/>
    </source>
</evidence>
<dbReference type="NCBIfam" id="TIGR02467">
    <property type="entry name" value="CbiE"/>
    <property type="match status" value="1"/>
</dbReference>
<dbReference type="PANTHER" id="PTHR43182">
    <property type="entry name" value="COBALT-PRECORRIN-6B C(15)-METHYLTRANSFERASE (DECARBOXYLATING)"/>
    <property type="match status" value="1"/>
</dbReference>
<evidence type="ECO:0000256" key="2">
    <source>
        <dbReference type="ARBA" id="ARBA00022573"/>
    </source>
</evidence>
<sequence length="208" mass="22973">MDYKIIIVGIGPGAPEYIVPIAKQQIDNAKVLVGSKRALETLAAPDITSKIITGDIPSVISFIQAQLYKQDVVVMVSGDPGYYSLLAALRRSFPLKKLQVIPGISSMQLAFARLALPWQAARLLSLHGRKPDKQSLCFTEGAILGILTDTIYTSKTIAELLLRHNWPRTTKVYLCARLSYENEEIIETTLENAVQTKEFSHCIMVVTA</sequence>
<reference evidence="7 8" key="1">
    <citation type="submission" date="2016-10" db="EMBL/GenBank/DDBJ databases">
        <authorList>
            <person name="de Groot N.N."/>
        </authorList>
    </citation>
    <scope>NUCLEOTIDE SEQUENCE [LARGE SCALE GENOMIC DNA]</scope>
    <source>
        <strain evidence="7 8">DSM 2179</strain>
    </source>
</reference>
<dbReference type="InterPro" id="IPR000878">
    <property type="entry name" value="4pyrrol_Mease"/>
</dbReference>
<dbReference type="CDD" id="cd11644">
    <property type="entry name" value="Precorrin-6Y-MT"/>
    <property type="match status" value="1"/>
</dbReference>
<dbReference type="InterPro" id="IPR014777">
    <property type="entry name" value="4pyrrole_Mease_sub1"/>
</dbReference>
<dbReference type="InterPro" id="IPR035996">
    <property type="entry name" value="4pyrrol_Methylase_sf"/>
</dbReference>
<keyword evidence="8" id="KW-1185">Reference proteome</keyword>
<accession>A0A1H6W566</accession>
<dbReference type="InterPro" id="IPR012818">
    <property type="entry name" value="CbiE"/>
</dbReference>
<evidence type="ECO:0000259" key="6">
    <source>
        <dbReference type="Pfam" id="PF00590"/>
    </source>
</evidence>
<dbReference type="SUPFAM" id="SSF53790">
    <property type="entry name" value="Tetrapyrrole methylase"/>
    <property type="match status" value="1"/>
</dbReference>
<dbReference type="STRING" id="84035.SAMN05660742_103191"/>
<feature type="domain" description="Tetrapyrrole methylase" evidence="6">
    <location>
        <begin position="4"/>
        <end position="192"/>
    </location>
</feature>
<keyword evidence="4 7" id="KW-0808">Transferase</keyword>
<dbReference type="AlphaFoldDB" id="A0A1H6W566"/>
<evidence type="ECO:0000313" key="7">
    <source>
        <dbReference type="EMBL" id="SEJ10916.1"/>
    </source>
</evidence>
<dbReference type="PANTHER" id="PTHR43182:SF1">
    <property type="entry name" value="COBALT-PRECORRIN-7 C(5)-METHYLTRANSFERASE"/>
    <property type="match status" value="1"/>
</dbReference>
<dbReference type="Proteomes" id="UP000199662">
    <property type="component" value="Unassembled WGS sequence"/>
</dbReference>
<dbReference type="Gene3D" id="3.30.950.10">
    <property type="entry name" value="Methyltransferase, Cobalt-precorrin-4 Transmethylase, Domain 2"/>
    <property type="match status" value="1"/>
</dbReference>
<organism evidence="7 8">
    <name type="scientific">Propionispira arboris</name>
    <dbReference type="NCBI Taxonomy" id="84035"/>
    <lineage>
        <taxon>Bacteria</taxon>
        <taxon>Bacillati</taxon>
        <taxon>Bacillota</taxon>
        <taxon>Negativicutes</taxon>
        <taxon>Selenomonadales</taxon>
        <taxon>Selenomonadaceae</taxon>
        <taxon>Propionispira</taxon>
    </lineage>
</organism>